<dbReference type="NCBIfam" id="TIGR03073">
    <property type="entry name" value="release_rtcB"/>
    <property type="match status" value="1"/>
</dbReference>
<keyword evidence="2 12" id="KW-0436">Ligase</keyword>
<accession>A0A2S4RRN2</accession>
<organism evidence="12 13">
    <name type="scientific">Citrobacter amalonaticus</name>
    <dbReference type="NCBI Taxonomy" id="35703"/>
    <lineage>
        <taxon>Bacteria</taxon>
        <taxon>Pseudomonadati</taxon>
        <taxon>Pseudomonadota</taxon>
        <taxon>Gammaproteobacteria</taxon>
        <taxon>Enterobacterales</taxon>
        <taxon>Enterobacteriaceae</taxon>
        <taxon>Citrobacter</taxon>
    </lineage>
</organism>
<dbReference type="Proteomes" id="UP000237003">
    <property type="component" value="Unassembled WGS sequence"/>
</dbReference>
<evidence type="ECO:0000256" key="2">
    <source>
        <dbReference type="ARBA" id="ARBA00022598"/>
    </source>
</evidence>
<dbReference type="InterPro" id="IPR001233">
    <property type="entry name" value="RtcB"/>
</dbReference>
<evidence type="ECO:0000256" key="6">
    <source>
        <dbReference type="ARBA" id="ARBA00023134"/>
    </source>
</evidence>
<evidence type="ECO:0000256" key="5">
    <source>
        <dbReference type="ARBA" id="ARBA00022800"/>
    </source>
</evidence>
<comment type="cofactor">
    <cofactor evidence="11">
        <name>Mn(2+)</name>
        <dbReference type="ChEBI" id="CHEBI:29035"/>
    </cofactor>
    <text evidence="11">Binds 2 manganese ions per subunit.</text>
</comment>
<dbReference type="PANTHER" id="PTHR11118:SF1">
    <property type="entry name" value="RNA-SPLICING LIGASE RTCB HOMOLOG"/>
    <property type="match status" value="1"/>
</dbReference>
<feature type="binding site" evidence="11">
    <location>
        <position position="137"/>
    </location>
    <ligand>
        <name>Mn(2+)</name>
        <dbReference type="ChEBI" id="CHEBI:29035"/>
        <label>1</label>
    </ligand>
</feature>
<feature type="binding site" evidence="10">
    <location>
        <begin position="294"/>
        <end position="297"/>
    </location>
    <ligand>
        <name>GMP</name>
        <dbReference type="ChEBI" id="CHEBI:58115"/>
    </ligand>
</feature>
<feature type="binding site" evidence="10">
    <location>
        <begin position="239"/>
        <end position="240"/>
    </location>
    <ligand>
        <name>GMP</name>
        <dbReference type="ChEBI" id="CHEBI:58115"/>
    </ligand>
</feature>
<feature type="active site" description="GMP-histidine intermediate" evidence="9">
    <location>
        <position position="294"/>
    </location>
</feature>
<evidence type="ECO:0000256" key="3">
    <source>
        <dbReference type="ARBA" id="ARBA00022723"/>
    </source>
</evidence>
<dbReference type="PANTHER" id="PTHR11118">
    <property type="entry name" value="RNA-SPLICING LIGASE RTCB HOMOLOG"/>
    <property type="match status" value="1"/>
</dbReference>
<evidence type="ECO:0000256" key="10">
    <source>
        <dbReference type="PIRSR" id="PIRSR601233-2"/>
    </source>
</evidence>
<evidence type="ECO:0000313" key="12">
    <source>
        <dbReference type="EMBL" id="POU61357.1"/>
    </source>
</evidence>
<dbReference type="NCBIfam" id="NF007153">
    <property type="entry name" value="PRK09588.1"/>
    <property type="match status" value="1"/>
</dbReference>
<proteinExistence type="predicted"/>
<dbReference type="EMBL" id="PQLX01000012">
    <property type="protein sequence ID" value="POU61357.1"/>
    <property type="molecule type" value="Genomic_DNA"/>
</dbReference>
<keyword evidence="5" id="KW-0692">RNA repair</keyword>
<evidence type="ECO:0000256" key="7">
    <source>
        <dbReference type="ARBA" id="ARBA00023211"/>
    </source>
</evidence>
<dbReference type="RefSeq" id="WP_103776848.1">
    <property type="nucleotide sequence ID" value="NZ_PQLX01000012.1"/>
</dbReference>
<evidence type="ECO:0000256" key="4">
    <source>
        <dbReference type="ARBA" id="ARBA00022741"/>
    </source>
</evidence>
<reference evidence="12 13" key="1">
    <citation type="submission" date="2018-01" db="EMBL/GenBank/DDBJ databases">
        <title>Complete genome sequences of 14 Citrobacter spp. isolated from plant in Canada.</title>
        <authorList>
            <person name="Bhandare S.G."/>
            <person name="Colavecchio A."/>
            <person name="Jeukens J."/>
            <person name="Emond-Rheault J.-G."/>
            <person name="Freschi L."/>
            <person name="Hamel J."/>
            <person name="Kukavica-Ibrulj I."/>
            <person name="Levesque R."/>
            <person name="Goodridge L."/>
        </authorList>
    </citation>
    <scope>NUCLEOTIDE SEQUENCE [LARGE SCALE GENOMIC DNA]</scope>
    <source>
        <strain evidence="12 13">S1285</strain>
    </source>
</reference>
<dbReference type="OrthoDB" id="9802323at2"/>
<keyword evidence="4 10" id="KW-0547">Nucleotide-binding</keyword>
<feature type="binding site" evidence="10">
    <location>
        <begin position="136"/>
        <end position="140"/>
    </location>
    <ligand>
        <name>GMP</name>
        <dbReference type="ChEBI" id="CHEBI:58115"/>
    </ligand>
</feature>
<sequence length="379" mass="41373">MGNHVHYLSEAIAYIASDDLWIEGSAIQQLHTTANLPGMCRVMGMPDLHPGRGYPIGAAFFSLGRFYPALVGNDIGCGMALWQTDILRRRYNADKFEKRLAALDDAADERWLDEHLPESLIQHPWRSALGSIGGGNHFAELQQVDQVFDSERFSEAGLDAQHLLLLAHSGSRGLGQSVLQHHISVFSHHGLAEGSEDARRYLAAHDDALAFARVNRQLIATRILQQVKASGNPLLDVAHNFVEACRIGGQQGWLHRKGATPDNQGLAIVPGSRGDYSWLVQPVATEEALCSLAHGAGRKWMRSECKGRLSGKFSPAQLSRTELGSRVICRDKQLIYEEAPQAYKSAESVISCLVQAGLVKPVARLHPVLTLKTSGGKGA</sequence>
<dbReference type="GO" id="GO:0006396">
    <property type="term" value="P:RNA processing"/>
    <property type="evidence" value="ECO:0007669"/>
    <property type="project" value="InterPro"/>
</dbReference>
<dbReference type="InterPro" id="IPR036025">
    <property type="entry name" value="RtcB-like_sf"/>
</dbReference>
<dbReference type="Pfam" id="PF01139">
    <property type="entry name" value="RtcB"/>
    <property type="match status" value="2"/>
</dbReference>
<keyword evidence="3 11" id="KW-0479">Metal-binding</keyword>
<dbReference type="GO" id="GO:0046872">
    <property type="term" value="F:metal ion binding"/>
    <property type="evidence" value="ECO:0007669"/>
    <property type="project" value="UniProtKB-KW"/>
</dbReference>
<evidence type="ECO:0000256" key="9">
    <source>
        <dbReference type="PIRSR" id="PIRSR601233-1"/>
    </source>
</evidence>
<evidence type="ECO:0000256" key="1">
    <source>
        <dbReference type="ARBA" id="ARBA00012726"/>
    </source>
</evidence>
<feature type="binding site" evidence="11">
    <location>
        <position position="239"/>
    </location>
    <ligand>
        <name>Mn(2+)</name>
        <dbReference type="ChEBI" id="CHEBI:29035"/>
        <label>2</label>
    </ligand>
</feature>
<dbReference type="SUPFAM" id="SSF103365">
    <property type="entry name" value="Hypothetical protein PH1602"/>
    <property type="match status" value="1"/>
</dbReference>
<comment type="caution">
    <text evidence="12">The sequence shown here is derived from an EMBL/GenBank/DDBJ whole genome shotgun (WGS) entry which is preliminary data.</text>
</comment>
<keyword evidence="7 11" id="KW-0464">Manganese</keyword>
<dbReference type="EC" id="6.5.1.8" evidence="1"/>
<evidence type="ECO:0000256" key="11">
    <source>
        <dbReference type="PIRSR" id="PIRSR601233-3"/>
    </source>
</evidence>
<dbReference type="GO" id="GO:0003972">
    <property type="term" value="F:RNA ligase (ATP) activity"/>
    <property type="evidence" value="ECO:0007669"/>
    <property type="project" value="TreeGrafter"/>
</dbReference>
<dbReference type="GO" id="GO:0042245">
    <property type="term" value="P:RNA repair"/>
    <property type="evidence" value="ECO:0007669"/>
    <property type="project" value="UniProtKB-KW"/>
</dbReference>
<dbReference type="AlphaFoldDB" id="A0A2S4RRN2"/>
<keyword evidence="6 10" id="KW-0342">GTP-binding</keyword>
<dbReference type="GO" id="GO:0170057">
    <property type="term" value="F:RNA ligase (GTP) activity"/>
    <property type="evidence" value="ECO:0007669"/>
    <property type="project" value="UniProtKB-EC"/>
</dbReference>
<protein>
    <recommendedName>
        <fullName evidence="1">3'-phosphate/5'-hydroxy nucleic acid ligase</fullName>
        <ecNumber evidence="1">6.5.1.8</ecNumber>
    </recommendedName>
</protein>
<feature type="binding site" evidence="10">
    <location>
        <position position="372"/>
    </location>
    <ligand>
        <name>GMP</name>
        <dbReference type="ChEBI" id="CHEBI:58115"/>
    </ligand>
</feature>
<comment type="catalytic activity">
    <reaction evidence="8">
        <text>a 3'-end 3'-phospho-ribonucleotide-RNA + a 5'-end dephospho-ribonucleoside-RNA + GTP = a ribonucleotidyl-ribonucleotide-RNA + GMP + diphosphate</text>
        <dbReference type="Rhea" id="RHEA:68076"/>
        <dbReference type="Rhea" id="RHEA-COMP:10463"/>
        <dbReference type="Rhea" id="RHEA-COMP:13936"/>
        <dbReference type="Rhea" id="RHEA-COMP:17355"/>
        <dbReference type="ChEBI" id="CHEBI:33019"/>
        <dbReference type="ChEBI" id="CHEBI:37565"/>
        <dbReference type="ChEBI" id="CHEBI:58115"/>
        <dbReference type="ChEBI" id="CHEBI:83062"/>
        <dbReference type="ChEBI" id="CHEBI:138284"/>
        <dbReference type="ChEBI" id="CHEBI:173118"/>
        <dbReference type="EC" id="6.5.1.8"/>
    </reaction>
</comment>
<evidence type="ECO:0000313" key="13">
    <source>
        <dbReference type="Proteomes" id="UP000237003"/>
    </source>
</evidence>
<feature type="binding site" evidence="10">
    <location>
        <position position="277"/>
    </location>
    <ligand>
        <name>GMP</name>
        <dbReference type="ChEBI" id="CHEBI:58115"/>
    </ligand>
</feature>
<name>A0A2S4RRN2_CITAM</name>
<dbReference type="GO" id="GO:0005525">
    <property type="term" value="F:GTP binding"/>
    <property type="evidence" value="ECO:0007669"/>
    <property type="project" value="UniProtKB-KW"/>
</dbReference>
<feature type="binding site" evidence="11">
    <location>
        <position position="168"/>
    </location>
    <ligand>
        <name>Mn(2+)</name>
        <dbReference type="ChEBI" id="CHEBI:29035"/>
        <label>2</label>
    </ligand>
</feature>
<gene>
    <name evidence="12" type="ORF">C3430_23810</name>
</gene>
<dbReference type="InterPro" id="IPR017510">
    <property type="entry name" value="RtcB2"/>
</dbReference>
<evidence type="ECO:0000256" key="8">
    <source>
        <dbReference type="ARBA" id="ARBA00047746"/>
    </source>
</evidence>
<dbReference type="Gene3D" id="3.90.1860.10">
    <property type="entry name" value="tRNA-splicing ligase RtcB"/>
    <property type="match status" value="1"/>
</dbReference>